<dbReference type="AlphaFoldDB" id="A0A9D4T4E2"/>
<sequence length="127" mass="13346">MAGAGAAIVVRDSGGGTAVAATGSGAAAIDTATTSVVAATEIVAQGARVQMYAECCAEEFPAKYHEEGWRGFPRSNVRAQGHNSLPPEPVCRRLQFVAEPLEFDAATLRLQTSSPQVTAPQPRRLRH</sequence>
<reference evidence="1" key="2">
    <citation type="submission" date="2021-09" db="EMBL/GenBank/DDBJ databases">
        <authorList>
            <person name="Jia N."/>
            <person name="Wang J."/>
            <person name="Shi W."/>
            <person name="Du L."/>
            <person name="Sun Y."/>
            <person name="Zhan W."/>
            <person name="Jiang J."/>
            <person name="Wang Q."/>
            <person name="Zhang B."/>
            <person name="Ji P."/>
            <person name="Sakyi L.B."/>
            <person name="Cui X."/>
            <person name="Yuan T."/>
            <person name="Jiang B."/>
            <person name="Yang W."/>
            <person name="Lam T.T.-Y."/>
            <person name="Chang Q."/>
            <person name="Ding S."/>
            <person name="Wang X."/>
            <person name="Zhu J."/>
            <person name="Ruan X."/>
            <person name="Zhao L."/>
            <person name="Wei J."/>
            <person name="Que T."/>
            <person name="Du C."/>
            <person name="Cheng J."/>
            <person name="Dai P."/>
            <person name="Han X."/>
            <person name="Huang E."/>
            <person name="Gao Y."/>
            <person name="Liu J."/>
            <person name="Shao H."/>
            <person name="Ye R."/>
            <person name="Li L."/>
            <person name="Wei W."/>
            <person name="Wang X."/>
            <person name="Wang C."/>
            <person name="Huo Q."/>
            <person name="Li W."/>
            <person name="Guo W."/>
            <person name="Chen H."/>
            <person name="Chen S."/>
            <person name="Zhou L."/>
            <person name="Zhou L."/>
            <person name="Ni X."/>
            <person name="Tian J."/>
            <person name="Zhou Y."/>
            <person name="Sheng Y."/>
            <person name="Liu T."/>
            <person name="Pan Y."/>
            <person name="Xia L."/>
            <person name="Li J."/>
            <person name="Zhao F."/>
            <person name="Cao W."/>
        </authorList>
    </citation>
    <scope>NUCLEOTIDE SEQUENCE</scope>
    <source>
        <strain evidence="1">Rsan-2018</strain>
        <tissue evidence="1">Larvae</tissue>
    </source>
</reference>
<name>A0A9D4T4E2_RHISA</name>
<dbReference type="EMBL" id="JABSTV010001247">
    <property type="protein sequence ID" value="KAH7972571.1"/>
    <property type="molecule type" value="Genomic_DNA"/>
</dbReference>
<accession>A0A9D4T4E2</accession>
<organism evidence="1 2">
    <name type="scientific">Rhipicephalus sanguineus</name>
    <name type="common">Brown dog tick</name>
    <name type="synonym">Ixodes sanguineus</name>
    <dbReference type="NCBI Taxonomy" id="34632"/>
    <lineage>
        <taxon>Eukaryota</taxon>
        <taxon>Metazoa</taxon>
        <taxon>Ecdysozoa</taxon>
        <taxon>Arthropoda</taxon>
        <taxon>Chelicerata</taxon>
        <taxon>Arachnida</taxon>
        <taxon>Acari</taxon>
        <taxon>Parasitiformes</taxon>
        <taxon>Ixodida</taxon>
        <taxon>Ixodoidea</taxon>
        <taxon>Ixodidae</taxon>
        <taxon>Rhipicephalinae</taxon>
        <taxon>Rhipicephalus</taxon>
        <taxon>Rhipicephalus</taxon>
    </lineage>
</organism>
<reference evidence="1" key="1">
    <citation type="journal article" date="2020" name="Cell">
        <title>Large-Scale Comparative Analyses of Tick Genomes Elucidate Their Genetic Diversity and Vector Capacities.</title>
        <authorList>
            <consortium name="Tick Genome and Microbiome Consortium (TIGMIC)"/>
            <person name="Jia N."/>
            <person name="Wang J."/>
            <person name="Shi W."/>
            <person name="Du L."/>
            <person name="Sun Y."/>
            <person name="Zhan W."/>
            <person name="Jiang J.F."/>
            <person name="Wang Q."/>
            <person name="Zhang B."/>
            <person name="Ji P."/>
            <person name="Bell-Sakyi L."/>
            <person name="Cui X.M."/>
            <person name="Yuan T.T."/>
            <person name="Jiang B.G."/>
            <person name="Yang W.F."/>
            <person name="Lam T.T."/>
            <person name="Chang Q.C."/>
            <person name="Ding S.J."/>
            <person name="Wang X.J."/>
            <person name="Zhu J.G."/>
            <person name="Ruan X.D."/>
            <person name="Zhao L."/>
            <person name="Wei J.T."/>
            <person name="Ye R.Z."/>
            <person name="Que T.C."/>
            <person name="Du C.H."/>
            <person name="Zhou Y.H."/>
            <person name="Cheng J.X."/>
            <person name="Dai P.F."/>
            <person name="Guo W.B."/>
            <person name="Han X.H."/>
            <person name="Huang E.J."/>
            <person name="Li L.F."/>
            <person name="Wei W."/>
            <person name="Gao Y.C."/>
            <person name="Liu J.Z."/>
            <person name="Shao H.Z."/>
            <person name="Wang X."/>
            <person name="Wang C.C."/>
            <person name="Yang T.C."/>
            <person name="Huo Q.B."/>
            <person name="Li W."/>
            <person name="Chen H.Y."/>
            <person name="Chen S.E."/>
            <person name="Zhou L.G."/>
            <person name="Ni X.B."/>
            <person name="Tian J.H."/>
            <person name="Sheng Y."/>
            <person name="Liu T."/>
            <person name="Pan Y.S."/>
            <person name="Xia L.Y."/>
            <person name="Li J."/>
            <person name="Zhao F."/>
            <person name="Cao W.C."/>
        </authorList>
    </citation>
    <scope>NUCLEOTIDE SEQUENCE</scope>
    <source>
        <strain evidence="1">Rsan-2018</strain>
    </source>
</reference>
<proteinExistence type="predicted"/>
<dbReference type="Proteomes" id="UP000821837">
    <property type="component" value="Chromosome 11"/>
</dbReference>
<protein>
    <submittedName>
        <fullName evidence="1">Uncharacterized protein</fullName>
    </submittedName>
</protein>
<gene>
    <name evidence="1" type="ORF">HPB52_013567</name>
</gene>
<keyword evidence="2" id="KW-1185">Reference proteome</keyword>
<comment type="caution">
    <text evidence="1">The sequence shown here is derived from an EMBL/GenBank/DDBJ whole genome shotgun (WGS) entry which is preliminary data.</text>
</comment>
<evidence type="ECO:0000313" key="2">
    <source>
        <dbReference type="Proteomes" id="UP000821837"/>
    </source>
</evidence>
<evidence type="ECO:0000313" key="1">
    <source>
        <dbReference type="EMBL" id="KAH7972571.1"/>
    </source>
</evidence>